<dbReference type="GO" id="GO:0016020">
    <property type="term" value="C:membrane"/>
    <property type="evidence" value="ECO:0007669"/>
    <property type="project" value="UniProtKB-SubCell"/>
</dbReference>
<comment type="subcellular location">
    <subcellularLocation>
        <location evidence="1">Membrane</location>
        <topology evidence="1">Multi-pass membrane protein</topology>
    </subcellularLocation>
</comment>
<comment type="caution">
    <text evidence="9">The sequence shown here is derived from an EMBL/GenBank/DDBJ whole genome shotgun (WGS) entry which is preliminary data.</text>
</comment>
<reference evidence="9" key="1">
    <citation type="submission" date="2021-04" db="EMBL/GenBank/DDBJ databases">
        <authorList>
            <consortium name="Molecular Ecology Group"/>
        </authorList>
    </citation>
    <scope>NUCLEOTIDE SEQUENCE</scope>
</reference>
<feature type="compositionally biased region" description="Basic residues" evidence="5">
    <location>
        <begin position="294"/>
        <end position="306"/>
    </location>
</feature>
<keyword evidence="10" id="KW-1185">Reference proteome</keyword>
<dbReference type="PANTHER" id="PTHR18945">
    <property type="entry name" value="NEUROTRANSMITTER GATED ION CHANNEL"/>
    <property type="match status" value="1"/>
</dbReference>
<sequence length="338" mass="38264">VLMVEEMIQTVTSVGFIVMSWLDPDLAWNQTDYEGIHQVSIAFGEIWYPTLLVSNSADPDYVMIERSDSMSLTSDGLIRYSTPAHLKTSCDIDVTYYPFDLQVSTTSPITSGEITYNQSVSCTPIRFKMTLRRRILYYVLCVLSPMLLTGVVSSMVFLLPPNSGEKISFLVTVFVTEAVFLNFIAGAMPRNMSGIPRLPLFLVVINVQCMLAMIATVFVIRGYDAEQRHIMEQQQECESQEHDDTMSVSQLSVDEVKEQQVESTHPPSLKNRLGSYLVQKLPFTQTIPGPVIKPNRKKDNRKQPTRRRCCLPASTWNTIFFWAFNATSAVCYLVLFMS</sequence>
<dbReference type="Proteomes" id="UP000678393">
    <property type="component" value="Unassembled WGS sequence"/>
</dbReference>
<dbReference type="EMBL" id="CAJHNH020005556">
    <property type="protein sequence ID" value="CAG5132662.1"/>
    <property type="molecule type" value="Genomic_DNA"/>
</dbReference>
<feature type="transmembrane region" description="Helical" evidence="6">
    <location>
        <begin position="319"/>
        <end position="337"/>
    </location>
</feature>
<dbReference type="InterPro" id="IPR006201">
    <property type="entry name" value="Neur_channel"/>
</dbReference>
<accession>A0A8S3ZX76</accession>
<evidence type="ECO:0000256" key="5">
    <source>
        <dbReference type="SAM" id="MobiDB-lite"/>
    </source>
</evidence>
<keyword evidence="2 6" id="KW-0812">Transmembrane</keyword>
<dbReference type="OrthoDB" id="6127156at2759"/>
<evidence type="ECO:0000256" key="1">
    <source>
        <dbReference type="ARBA" id="ARBA00004141"/>
    </source>
</evidence>
<evidence type="ECO:0000256" key="4">
    <source>
        <dbReference type="ARBA" id="ARBA00023136"/>
    </source>
</evidence>
<evidence type="ECO:0000313" key="10">
    <source>
        <dbReference type="Proteomes" id="UP000678393"/>
    </source>
</evidence>
<feature type="region of interest" description="Disordered" evidence="5">
    <location>
        <begin position="287"/>
        <end position="306"/>
    </location>
</feature>
<dbReference type="InterPro" id="IPR006202">
    <property type="entry name" value="Neur_chan_lig-bd"/>
</dbReference>
<name>A0A8S3ZX76_9EUPU</name>
<dbReference type="SUPFAM" id="SSF63712">
    <property type="entry name" value="Nicotinic receptor ligand binding domain-like"/>
    <property type="match status" value="1"/>
</dbReference>
<dbReference type="Pfam" id="PF02931">
    <property type="entry name" value="Neur_chan_LBD"/>
    <property type="match status" value="1"/>
</dbReference>
<feature type="transmembrane region" description="Helical" evidence="6">
    <location>
        <begin position="167"/>
        <end position="188"/>
    </location>
</feature>
<evidence type="ECO:0000256" key="2">
    <source>
        <dbReference type="ARBA" id="ARBA00022692"/>
    </source>
</evidence>
<feature type="transmembrane region" description="Helical" evidence="6">
    <location>
        <begin position="135"/>
        <end position="161"/>
    </location>
</feature>
<feature type="domain" description="Neurotransmitter-gated ion-channel ligand-binding" evidence="7">
    <location>
        <begin position="3"/>
        <end position="103"/>
    </location>
</feature>
<dbReference type="Pfam" id="PF02932">
    <property type="entry name" value="Neur_chan_memb"/>
    <property type="match status" value="1"/>
</dbReference>
<dbReference type="GO" id="GO:0005230">
    <property type="term" value="F:extracellular ligand-gated monoatomic ion channel activity"/>
    <property type="evidence" value="ECO:0007669"/>
    <property type="project" value="InterPro"/>
</dbReference>
<evidence type="ECO:0000256" key="3">
    <source>
        <dbReference type="ARBA" id="ARBA00022989"/>
    </source>
</evidence>
<evidence type="ECO:0000313" key="9">
    <source>
        <dbReference type="EMBL" id="CAG5132662.1"/>
    </source>
</evidence>
<dbReference type="CDD" id="cd19051">
    <property type="entry name" value="LGIC_TM_cation"/>
    <property type="match status" value="1"/>
</dbReference>
<dbReference type="CDD" id="cd18989">
    <property type="entry name" value="LGIC_ECD_cation"/>
    <property type="match status" value="1"/>
</dbReference>
<feature type="non-terminal residue" evidence="9">
    <location>
        <position position="1"/>
    </location>
</feature>
<feature type="domain" description="Neurotransmitter-gated ion-channel transmembrane" evidence="8">
    <location>
        <begin position="144"/>
        <end position="264"/>
    </location>
</feature>
<feature type="transmembrane region" description="Helical" evidence="6">
    <location>
        <begin position="200"/>
        <end position="220"/>
    </location>
</feature>
<dbReference type="Gene3D" id="2.70.170.10">
    <property type="entry name" value="Neurotransmitter-gated ion-channel ligand-binding domain"/>
    <property type="match status" value="1"/>
</dbReference>
<protein>
    <submittedName>
        <fullName evidence="9">Uncharacterized protein</fullName>
    </submittedName>
</protein>
<organism evidence="9 10">
    <name type="scientific">Candidula unifasciata</name>
    <dbReference type="NCBI Taxonomy" id="100452"/>
    <lineage>
        <taxon>Eukaryota</taxon>
        <taxon>Metazoa</taxon>
        <taxon>Spiralia</taxon>
        <taxon>Lophotrochozoa</taxon>
        <taxon>Mollusca</taxon>
        <taxon>Gastropoda</taxon>
        <taxon>Heterobranchia</taxon>
        <taxon>Euthyneura</taxon>
        <taxon>Panpulmonata</taxon>
        <taxon>Eupulmonata</taxon>
        <taxon>Stylommatophora</taxon>
        <taxon>Helicina</taxon>
        <taxon>Helicoidea</taxon>
        <taxon>Geomitridae</taxon>
        <taxon>Candidula</taxon>
    </lineage>
</organism>
<evidence type="ECO:0000256" key="6">
    <source>
        <dbReference type="SAM" id="Phobius"/>
    </source>
</evidence>
<evidence type="ECO:0000259" key="8">
    <source>
        <dbReference type="Pfam" id="PF02932"/>
    </source>
</evidence>
<dbReference type="SUPFAM" id="SSF90112">
    <property type="entry name" value="Neurotransmitter-gated ion-channel transmembrane pore"/>
    <property type="match status" value="1"/>
</dbReference>
<dbReference type="InterPro" id="IPR036719">
    <property type="entry name" value="Neuro-gated_channel_TM_sf"/>
</dbReference>
<dbReference type="InterPro" id="IPR006029">
    <property type="entry name" value="Neurotrans-gated_channel_TM"/>
</dbReference>
<proteinExistence type="predicted"/>
<dbReference type="Gene3D" id="1.20.58.390">
    <property type="entry name" value="Neurotransmitter-gated ion-channel transmembrane domain"/>
    <property type="match status" value="1"/>
</dbReference>
<dbReference type="AlphaFoldDB" id="A0A8S3ZX76"/>
<keyword evidence="4 6" id="KW-0472">Membrane</keyword>
<gene>
    <name evidence="9" type="ORF">CUNI_LOCUS18220</name>
</gene>
<keyword evidence="3 6" id="KW-1133">Transmembrane helix</keyword>
<evidence type="ECO:0000259" key="7">
    <source>
        <dbReference type="Pfam" id="PF02931"/>
    </source>
</evidence>
<dbReference type="InterPro" id="IPR038050">
    <property type="entry name" value="Neuro_actylchol_rec"/>
</dbReference>
<dbReference type="GO" id="GO:0004888">
    <property type="term" value="F:transmembrane signaling receptor activity"/>
    <property type="evidence" value="ECO:0007669"/>
    <property type="project" value="InterPro"/>
</dbReference>
<dbReference type="InterPro" id="IPR036734">
    <property type="entry name" value="Neur_chan_lig-bd_sf"/>
</dbReference>